<evidence type="ECO:0000259" key="10">
    <source>
        <dbReference type="PROSITE" id="PS51396"/>
    </source>
</evidence>
<evidence type="ECO:0000313" key="12">
    <source>
        <dbReference type="Proteomes" id="UP001140011"/>
    </source>
</evidence>
<dbReference type="CDD" id="cd00200">
    <property type="entry name" value="WD40"/>
    <property type="match status" value="1"/>
</dbReference>
<dbReference type="InterPro" id="IPR036322">
    <property type="entry name" value="WD40_repeat_dom_sf"/>
</dbReference>
<keyword evidence="7" id="KW-0539">Nucleus</keyword>
<dbReference type="PANTHER" id="PTHR19849">
    <property type="entry name" value="PHOSPHOLIPASE A-2-ACTIVATING PROTEIN"/>
    <property type="match status" value="1"/>
</dbReference>
<evidence type="ECO:0000256" key="8">
    <source>
        <dbReference type="PROSITE-ProRule" id="PRU00221"/>
    </source>
</evidence>
<comment type="caution">
    <text evidence="11">The sequence shown here is derived from an EMBL/GenBank/DDBJ whole genome shotgun (WGS) entry which is preliminary data.</text>
</comment>
<dbReference type="InterPro" id="IPR013535">
    <property type="entry name" value="PUL_dom"/>
</dbReference>
<dbReference type="GO" id="GO:0043130">
    <property type="term" value="F:ubiquitin binding"/>
    <property type="evidence" value="ECO:0007669"/>
    <property type="project" value="TreeGrafter"/>
</dbReference>
<dbReference type="Pfam" id="PF09070">
    <property type="entry name" value="PFU"/>
    <property type="match status" value="1"/>
</dbReference>
<name>A0A9W8GWL9_9FUNG</name>
<dbReference type="SMART" id="SM00320">
    <property type="entry name" value="WD40"/>
    <property type="match status" value="7"/>
</dbReference>
<dbReference type="Proteomes" id="UP001140011">
    <property type="component" value="Unassembled WGS sequence"/>
</dbReference>
<feature type="repeat" description="WD" evidence="8">
    <location>
        <begin position="221"/>
        <end position="251"/>
    </location>
</feature>
<dbReference type="Pfam" id="PF00400">
    <property type="entry name" value="WD40"/>
    <property type="match status" value="6"/>
</dbReference>
<dbReference type="OrthoDB" id="10265988at2759"/>
<dbReference type="AlphaFoldDB" id="A0A9W8GWL9"/>
<reference evidence="11" key="1">
    <citation type="submission" date="2022-07" db="EMBL/GenBank/DDBJ databases">
        <title>Phylogenomic reconstructions and comparative analyses of Kickxellomycotina fungi.</title>
        <authorList>
            <person name="Reynolds N.K."/>
            <person name="Stajich J.E."/>
            <person name="Barry K."/>
            <person name="Grigoriev I.V."/>
            <person name="Crous P."/>
            <person name="Smith M.E."/>
        </authorList>
    </citation>
    <scope>NUCLEOTIDE SEQUENCE</scope>
    <source>
        <strain evidence="11">BCRC 34297</strain>
    </source>
</reference>
<dbReference type="PROSITE" id="PS51396">
    <property type="entry name" value="PUL"/>
    <property type="match status" value="1"/>
</dbReference>
<dbReference type="PANTHER" id="PTHR19849:SF0">
    <property type="entry name" value="PHOSPHOLIPASE A-2-ACTIVATING PROTEIN"/>
    <property type="match status" value="1"/>
</dbReference>
<keyword evidence="4" id="KW-0963">Cytoplasm</keyword>
<feature type="repeat" description="WD" evidence="8">
    <location>
        <begin position="101"/>
        <end position="132"/>
    </location>
</feature>
<dbReference type="Gene3D" id="1.25.10.10">
    <property type="entry name" value="Leucine-rich Repeat Variant"/>
    <property type="match status" value="1"/>
</dbReference>
<dbReference type="InterPro" id="IPR011989">
    <property type="entry name" value="ARM-like"/>
</dbReference>
<dbReference type="Gene3D" id="2.130.10.10">
    <property type="entry name" value="YVTN repeat-like/Quinoprotein amine dehydrogenase"/>
    <property type="match status" value="1"/>
</dbReference>
<evidence type="ECO:0000256" key="2">
    <source>
        <dbReference type="ARBA" id="ARBA00004496"/>
    </source>
</evidence>
<keyword evidence="12" id="KW-1185">Reference proteome</keyword>
<accession>A0A9W8GWL9</accession>
<comment type="similarity">
    <text evidence="3">Belongs to the WD repeat PLAP family.</text>
</comment>
<dbReference type="PROSITE" id="PS51394">
    <property type="entry name" value="PFU"/>
    <property type="match status" value="1"/>
</dbReference>
<organism evidence="11 12">
    <name type="scientific">Coemansia pectinata</name>
    <dbReference type="NCBI Taxonomy" id="1052879"/>
    <lineage>
        <taxon>Eukaryota</taxon>
        <taxon>Fungi</taxon>
        <taxon>Fungi incertae sedis</taxon>
        <taxon>Zoopagomycota</taxon>
        <taxon>Kickxellomycotina</taxon>
        <taxon>Kickxellomycetes</taxon>
        <taxon>Kickxellales</taxon>
        <taxon>Kickxellaceae</taxon>
        <taxon>Coemansia</taxon>
    </lineage>
</organism>
<dbReference type="InterPro" id="IPR038122">
    <property type="entry name" value="PFU_sf"/>
</dbReference>
<evidence type="ECO:0000256" key="4">
    <source>
        <dbReference type="ARBA" id="ARBA00022490"/>
    </source>
</evidence>
<evidence type="ECO:0000256" key="5">
    <source>
        <dbReference type="ARBA" id="ARBA00022574"/>
    </source>
</evidence>
<evidence type="ECO:0000256" key="1">
    <source>
        <dbReference type="ARBA" id="ARBA00004123"/>
    </source>
</evidence>
<gene>
    <name evidence="11" type="primary">lub1</name>
    <name evidence="11" type="ORF">GGI19_002813</name>
</gene>
<dbReference type="GO" id="GO:0005634">
    <property type="term" value="C:nucleus"/>
    <property type="evidence" value="ECO:0007669"/>
    <property type="project" value="UniProtKB-SubCell"/>
</dbReference>
<dbReference type="SUPFAM" id="SSF50978">
    <property type="entry name" value="WD40 repeat-like"/>
    <property type="match status" value="1"/>
</dbReference>
<feature type="repeat" description="WD" evidence="8">
    <location>
        <begin position="53"/>
        <end position="90"/>
    </location>
</feature>
<comment type="subcellular location">
    <subcellularLocation>
        <location evidence="2">Cytoplasm</location>
    </subcellularLocation>
    <subcellularLocation>
        <location evidence="1">Nucleus</location>
    </subcellularLocation>
</comment>
<dbReference type="InterPro" id="IPR001680">
    <property type="entry name" value="WD40_rpt"/>
</dbReference>
<feature type="domain" description="PUL" evidence="10">
    <location>
        <begin position="493"/>
        <end position="764"/>
    </location>
</feature>
<keyword evidence="6" id="KW-0677">Repeat</keyword>
<dbReference type="PROSITE" id="PS50294">
    <property type="entry name" value="WD_REPEATS_REGION"/>
    <property type="match status" value="3"/>
</dbReference>
<evidence type="ECO:0000313" key="11">
    <source>
        <dbReference type="EMBL" id="KAJ2753883.1"/>
    </source>
</evidence>
<keyword evidence="5 8" id="KW-0853">WD repeat</keyword>
<proteinExistence type="inferred from homology"/>
<dbReference type="GO" id="GO:0010992">
    <property type="term" value="P:ubiquitin recycling"/>
    <property type="evidence" value="ECO:0007669"/>
    <property type="project" value="TreeGrafter"/>
</dbReference>
<dbReference type="Pfam" id="PF08324">
    <property type="entry name" value="PUL"/>
    <property type="match status" value="1"/>
</dbReference>
<evidence type="ECO:0000256" key="7">
    <source>
        <dbReference type="ARBA" id="ARBA00023242"/>
    </source>
</evidence>
<feature type="repeat" description="WD" evidence="8">
    <location>
        <begin position="141"/>
        <end position="172"/>
    </location>
</feature>
<dbReference type="GO" id="GO:0005737">
    <property type="term" value="C:cytoplasm"/>
    <property type="evidence" value="ECO:0007669"/>
    <property type="project" value="UniProtKB-SubCell"/>
</dbReference>
<dbReference type="GO" id="GO:0043161">
    <property type="term" value="P:proteasome-mediated ubiquitin-dependent protein catabolic process"/>
    <property type="evidence" value="ECO:0007669"/>
    <property type="project" value="TreeGrafter"/>
</dbReference>
<dbReference type="Gene3D" id="3.10.20.870">
    <property type="entry name" value="PFU (PLAA family ubiquitin binding), C-terminal domain"/>
    <property type="match status" value="1"/>
</dbReference>
<evidence type="ECO:0000256" key="3">
    <source>
        <dbReference type="ARBA" id="ARBA00008495"/>
    </source>
</evidence>
<dbReference type="PROSITE" id="PS50082">
    <property type="entry name" value="WD_REPEATS_2"/>
    <property type="match status" value="5"/>
</dbReference>
<sequence length="767" mass="81906">MTFKLSAELNGHMSDVRGLVAQGGDILVSVSRDKTGRIWKRAGPNDFVEDSVLLGHTGYVNSVTAIPPTAEYPSGLVATGGTDKTICLWDPTDLSQPTFKLTGHTDNVCALAASSDGRVLVSGSWDKTAKVWIDGVCKYTLGGHQHAVWCVLIMEDGSVLTGSADKIIRRWEGGELKGTFEGHTDCVRALALLPGGRFASAANDGSVRVWSLGSAKCQAELYGHTSFVYTLSVLPDGAIVSGGEDRSVRVWRENELAQIILLPSMSVWTVAALGNGDIACGTSDGVVRVFSTEKVRLATPNTLATFEQANASFAVSKKTMGDIDTSKLPGPERLERPGSKDQQVIMVKSGLTVEAYQWDQGKQSWAKVGEVVDAVGQSQKQVFGGKEYDYVFDVDIQEGMPPLKLPFNVTENPYGAAQKFLERNGINLDHLDTVANFIIKNTDGVQLGSGDESVSADPFTGGNRYVPGQSTGSTGVPDPFTGGSRYVPVGSAAYEPPSEYVINSQGNPAGITKKLAEFNAAIADDGAHRLDDEQMQALQKLDFAGPLVLTDDVYAALLKSAMQWPKDKRFPSLDLLRLVAAASPLPATHLVSGKGFVECIGEATEFFELLGDEGRKGLTKPEEVNLMMGARALANAFATLAGADLVWQSRKQVLRALDGSWIKAVNPNLLTALSNLYLNLAIAASRKGDDDEGLSILSAASRFLSCTSNADAQLRLVNVFGVLSHKFQLCKDSARVLGDETIVILGFQGKSDAVKRAAKDVGTFLSS</sequence>
<dbReference type="InterPro" id="IPR015155">
    <property type="entry name" value="PFU"/>
</dbReference>
<dbReference type="InterPro" id="IPR015943">
    <property type="entry name" value="WD40/YVTN_repeat-like_dom_sf"/>
</dbReference>
<evidence type="ECO:0000259" key="9">
    <source>
        <dbReference type="PROSITE" id="PS51394"/>
    </source>
</evidence>
<feature type="domain" description="PFU" evidence="9">
    <location>
        <begin position="357"/>
        <end position="452"/>
    </location>
</feature>
<dbReference type="EMBL" id="JANBUH010000155">
    <property type="protein sequence ID" value="KAJ2753883.1"/>
    <property type="molecule type" value="Genomic_DNA"/>
</dbReference>
<protein>
    <submittedName>
        <fullName evidence="11">WD repeat protein Lub1</fullName>
    </submittedName>
</protein>
<dbReference type="FunFam" id="2.130.10.10:FF:000175">
    <property type="entry name" value="Phospholipase A-2-activating protein"/>
    <property type="match status" value="1"/>
</dbReference>
<feature type="repeat" description="WD" evidence="8">
    <location>
        <begin position="180"/>
        <end position="220"/>
    </location>
</feature>
<evidence type="ECO:0000256" key="6">
    <source>
        <dbReference type="ARBA" id="ARBA00022737"/>
    </source>
</evidence>